<evidence type="ECO:0000256" key="6">
    <source>
        <dbReference type="ARBA" id="ARBA00022989"/>
    </source>
</evidence>
<evidence type="ECO:0000256" key="10">
    <source>
        <dbReference type="SAM" id="Phobius"/>
    </source>
</evidence>
<evidence type="ECO:0008006" key="13">
    <source>
        <dbReference type="Google" id="ProtNLM"/>
    </source>
</evidence>
<keyword evidence="9" id="KW-0807">Transducer</keyword>
<feature type="transmembrane region" description="Helical" evidence="10">
    <location>
        <begin position="31"/>
        <end position="52"/>
    </location>
</feature>
<dbReference type="AlphaFoldDB" id="A0A834K9Y5"/>
<protein>
    <recommendedName>
        <fullName evidence="13">Odorant receptor</fullName>
    </recommendedName>
</protein>
<dbReference type="GO" id="GO:0007165">
    <property type="term" value="P:signal transduction"/>
    <property type="evidence" value="ECO:0007669"/>
    <property type="project" value="UniProtKB-KW"/>
</dbReference>
<evidence type="ECO:0000256" key="3">
    <source>
        <dbReference type="ARBA" id="ARBA00022606"/>
    </source>
</evidence>
<evidence type="ECO:0000256" key="5">
    <source>
        <dbReference type="ARBA" id="ARBA00022725"/>
    </source>
</evidence>
<dbReference type="GO" id="GO:0005549">
    <property type="term" value="F:odorant binding"/>
    <property type="evidence" value="ECO:0007669"/>
    <property type="project" value="InterPro"/>
</dbReference>
<keyword evidence="3" id="KW-0716">Sensory transduction</keyword>
<organism evidence="11 12">
    <name type="scientific">Vespula pensylvanica</name>
    <name type="common">Western yellow jacket</name>
    <name type="synonym">Wasp</name>
    <dbReference type="NCBI Taxonomy" id="30213"/>
    <lineage>
        <taxon>Eukaryota</taxon>
        <taxon>Metazoa</taxon>
        <taxon>Ecdysozoa</taxon>
        <taxon>Arthropoda</taxon>
        <taxon>Hexapoda</taxon>
        <taxon>Insecta</taxon>
        <taxon>Pterygota</taxon>
        <taxon>Neoptera</taxon>
        <taxon>Endopterygota</taxon>
        <taxon>Hymenoptera</taxon>
        <taxon>Apocrita</taxon>
        <taxon>Aculeata</taxon>
        <taxon>Vespoidea</taxon>
        <taxon>Vespidae</taxon>
        <taxon>Vespinae</taxon>
        <taxon>Vespula</taxon>
    </lineage>
</organism>
<feature type="transmembrane region" description="Helical" evidence="10">
    <location>
        <begin position="266"/>
        <end position="290"/>
    </location>
</feature>
<dbReference type="InterPro" id="IPR004117">
    <property type="entry name" value="7tm6_olfct_rcpt"/>
</dbReference>
<evidence type="ECO:0000256" key="9">
    <source>
        <dbReference type="ARBA" id="ARBA00023224"/>
    </source>
</evidence>
<evidence type="ECO:0000256" key="4">
    <source>
        <dbReference type="ARBA" id="ARBA00022692"/>
    </source>
</evidence>
<keyword evidence="2" id="KW-1003">Cell membrane</keyword>
<keyword evidence="12" id="KW-1185">Reference proteome</keyword>
<accession>A0A834K9Y5</accession>
<feature type="transmembrane region" description="Helical" evidence="10">
    <location>
        <begin position="120"/>
        <end position="142"/>
    </location>
</feature>
<feature type="transmembrane region" description="Helical" evidence="10">
    <location>
        <begin position="392"/>
        <end position="409"/>
    </location>
</feature>
<evidence type="ECO:0000313" key="12">
    <source>
        <dbReference type="Proteomes" id="UP000600918"/>
    </source>
</evidence>
<keyword evidence="4 10" id="KW-0812">Transmembrane</keyword>
<reference evidence="11" key="1">
    <citation type="journal article" date="2020" name="G3 (Bethesda)">
        <title>High-Quality Assemblies for Three Invasive Social Wasps from the &lt;i&gt;Vespula&lt;/i&gt; Genus.</title>
        <authorList>
            <person name="Harrop T.W.R."/>
            <person name="Guhlin J."/>
            <person name="McLaughlin G.M."/>
            <person name="Permina E."/>
            <person name="Stockwell P."/>
            <person name="Gilligan J."/>
            <person name="Le Lec M.F."/>
            <person name="Gruber M.A.M."/>
            <person name="Quinn O."/>
            <person name="Lovegrove M."/>
            <person name="Duncan E.J."/>
            <person name="Remnant E.J."/>
            <person name="Van Eeckhoven J."/>
            <person name="Graham B."/>
            <person name="Knapp R.A."/>
            <person name="Langford K.W."/>
            <person name="Kronenberg Z."/>
            <person name="Press M.O."/>
            <person name="Eacker S.M."/>
            <person name="Wilson-Rankin E.E."/>
            <person name="Purcell J."/>
            <person name="Lester P.J."/>
            <person name="Dearden P.K."/>
        </authorList>
    </citation>
    <scope>NUCLEOTIDE SEQUENCE</scope>
    <source>
        <strain evidence="11">Volc-1</strain>
    </source>
</reference>
<evidence type="ECO:0000256" key="1">
    <source>
        <dbReference type="ARBA" id="ARBA00004651"/>
    </source>
</evidence>
<feature type="transmembrane region" description="Helical" evidence="10">
    <location>
        <begin position="177"/>
        <end position="202"/>
    </location>
</feature>
<proteinExistence type="predicted"/>
<evidence type="ECO:0000313" key="11">
    <source>
        <dbReference type="EMBL" id="KAF7402072.1"/>
    </source>
</evidence>
<keyword evidence="8" id="KW-0675">Receptor</keyword>
<keyword evidence="7 10" id="KW-0472">Membrane</keyword>
<evidence type="ECO:0000256" key="8">
    <source>
        <dbReference type="ARBA" id="ARBA00023170"/>
    </source>
</evidence>
<dbReference type="GO" id="GO:0004984">
    <property type="term" value="F:olfactory receptor activity"/>
    <property type="evidence" value="ECO:0007669"/>
    <property type="project" value="InterPro"/>
</dbReference>
<evidence type="ECO:0000256" key="7">
    <source>
        <dbReference type="ARBA" id="ARBA00023136"/>
    </source>
</evidence>
<evidence type="ECO:0000256" key="2">
    <source>
        <dbReference type="ARBA" id="ARBA00022475"/>
    </source>
</evidence>
<dbReference type="PANTHER" id="PTHR21137">
    <property type="entry name" value="ODORANT RECEPTOR"/>
    <property type="match status" value="1"/>
</dbReference>
<keyword evidence="6 10" id="KW-1133">Transmembrane helix</keyword>
<comment type="subcellular location">
    <subcellularLocation>
        <location evidence="1">Cell membrane</location>
        <topology evidence="1">Multi-pass membrane protein</topology>
    </subcellularLocation>
</comment>
<comment type="caution">
    <text evidence="11">The sequence shown here is derived from an EMBL/GenBank/DDBJ whole genome shotgun (WGS) entry which is preliminary data.</text>
</comment>
<keyword evidence="5" id="KW-0552">Olfaction</keyword>
<feature type="transmembrane region" description="Helical" evidence="10">
    <location>
        <begin position="495"/>
        <end position="516"/>
    </location>
</feature>
<dbReference type="EMBL" id="JACSDY010000017">
    <property type="protein sequence ID" value="KAF7402072.1"/>
    <property type="molecule type" value="Genomic_DNA"/>
</dbReference>
<dbReference type="PANTHER" id="PTHR21137:SF35">
    <property type="entry name" value="ODORANT RECEPTOR 19A-RELATED"/>
    <property type="match status" value="1"/>
</dbReference>
<dbReference type="Pfam" id="PF02949">
    <property type="entry name" value="7tm_6"/>
    <property type="match status" value="2"/>
</dbReference>
<dbReference type="GO" id="GO:0005886">
    <property type="term" value="C:plasma membrane"/>
    <property type="evidence" value="ECO:0007669"/>
    <property type="project" value="UniProtKB-SubCell"/>
</dbReference>
<dbReference type="Proteomes" id="UP000600918">
    <property type="component" value="Unassembled WGS sequence"/>
</dbReference>
<name>A0A834K9Y5_VESPE</name>
<feature type="transmembrane region" description="Helical" evidence="10">
    <location>
        <begin position="64"/>
        <end position="84"/>
    </location>
</feature>
<gene>
    <name evidence="11" type="ORF">H0235_015408</name>
</gene>
<feature type="transmembrane region" description="Helical" evidence="10">
    <location>
        <begin position="586"/>
        <end position="609"/>
    </location>
</feature>
<sequence length="618" mass="72513">MEVFEHPYYRLNRRLLLLVGQWPYQDKFDRVFRMCFVISLLISFGVTQISLLYTNGNVDTLIEIIPPITSLITITSKYSMFYISRNNIKNLFERIIKHWKLWESKEEIDIMREYSEEGQLLTFLYTSYIYSCMTLFLLMPFFPCIMDVIVPLNDSRPLRPIFKSEYFIDEDQHFFPIYFHMSIVIVIGITVLISADILLLVFNSHVCGIFTAVGFRLEHLLKSQTDLTTLLDHRSRRMCFEHVIRTIEIHKRALEFAELIESSYSFFLLFQVGSSLVCMSLSLYQILIVLKKSSEAFRYIAFAAAQLVHIFCMCYPGQKIIDYSSDICIKAYSGLWYEAPIEIHRLILLVIRRSLQPCYLTAGKTFIFCLESFSTIALICSCNGNIDVILESIPFISCFIIIAIKYYTYQMQRSKIQDLLKHIVNNWQILETRKEMDIMHQFASEGKFFTIYIHLHDEIITPIFPCLMDVILPLNESRPLRNIIKAYYFVDENEYFYSIYCHMCIEIIMAITVLVATDTLFLTFNSHICGLFAIVGFRLEHLLHDQFDSQFLLNRQTRKMVFNDVIHSIKNHKKALDFAELIESCYSISFLMQAFIGLICLSVSMFQLFNTMSLLTQK</sequence>